<sequence length="713" mass="80204">MELIKTGQEINIKRTNGCIHPATVVSLHHEQQCVTVEWSEQEQLRGKEIPWSAVLQHNPSIADQLHLDQDKLQVVVRIVPTIAAATAPPTPINLSMYNKKPGNSPYNRRLRPALANANANCKSTNSIKPASLMKASNKALANKNSSLKPNQLKALPKRQDSNTMPCSNVVHVVERLKEQRERRRALQAEQRREKNVLMSKDPDNPNWEVALMVREYRDQLVLRPLRNISPRGARTQQITVCVRKRPMSLRDREAKSVDIISVPTLDSLIVHELRNKVDLTKLLDHHRFRFDYTFDEGCSNKLVYEYTARPLIRTMFEGGNATCFAYGQTGSGKTHTMSGEFSGKSQDCTTGIYALAARDVFEMHKKDVAHKGAQITCSYFEIYGSKVFDLLVPGKPQLRVLEDGRQQVVIVGLTRTPVSKVDEIMQLIERGNRVRTSGQTSVNIKSSRSHAIFQIGLVKPGDWEPCGKCSFVDLAGNERGADTQSASLQTRREGAEINKSLLALKECIRAMSRHSTHLPFRGSKLTQVLRDSFIGGQQNKTCMIAMISPGLGSVENTLNTLRYADRVKALVAKEDELTPMQQLKKTPRYSPEYNGTDNDSVSSYNEVDKTVGKGEMEACDSVYNIDLKEDSPEMQLMEIIVQQEALFKFVGDCKQNFDQIVNSLPFEQNESLLKYVQDVEPAFEEMKQLVEQAQSLVANFNALQYAQGDNKQQ</sequence>
<evidence type="ECO:0000256" key="4">
    <source>
        <dbReference type="ARBA" id="ARBA00022741"/>
    </source>
</evidence>
<evidence type="ECO:0000256" key="3">
    <source>
        <dbReference type="ARBA" id="ARBA00022701"/>
    </source>
</evidence>
<dbReference type="Pfam" id="PF22923">
    <property type="entry name" value="KIF2A-like_1st"/>
    <property type="match status" value="1"/>
</dbReference>
<dbReference type="GO" id="GO:0007059">
    <property type="term" value="P:chromosome segregation"/>
    <property type="evidence" value="ECO:0007669"/>
    <property type="project" value="UniProtKB-KW"/>
</dbReference>
<protein>
    <submittedName>
        <fullName evidence="14">Klp59D</fullName>
    </submittedName>
</protein>
<comment type="similarity">
    <text evidence="10">Belongs to the TRAFAC class myosin-kinesin ATPase superfamily. Kinesin family. KIN-13 subfamily.</text>
</comment>
<feature type="domain" description="Kinesin motor" evidence="13">
    <location>
        <begin position="237"/>
        <end position="570"/>
    </location>
</feature>
<dbReference type="SMR" id="A0A0M3QTY2"/>
<evidence type="ECO:0000256" key="8">
    <source>
        <dbReference type="ARBA" id="ARBA00023175"/>
    </source>
</evidence>
<name>A0A0M3QTY2_DROBS</name>
<evidence type="ECO:0000256" key="12">
    <source>
        <dbReference type="SAM" id="Coils"/>
    </source>
</evidence>
<dbReference type="SUPFAM" id="SSF52540">
    <property type="entry name" value="P-loop containing nucleoside triphosphate hydrolases"/>
    <property type="match status" value="1"/>
</dbReference>
<dbReference type="InterPro" id="IPR054473">
    <property type="entry name" value="KIF2A-like_N"/>
</dbReference>
<evidence type="ECO:0000256" key="11">
    <source>
        <dbReference type="PROSITE-ProRule" id="PRU00283"/>
    </source>
</evidence>
<organism evidence="14 15">
    <name type="scientific">Drosophila busckii</name>
    <name type="common">Fruit fly</name>
    <dbReference type="NCBI Taxonomy" id="30019"/>
    <lineage>
        <taxon>Eukaryota</taxon>
        <taxon>Metazoa</taxon>
        <taxon>Ecdysozoa</taxon>
        <taxon>Arthropoda</taxon>
        <taxon>Hexapoda</taxon>
        <taxon>Insecta</taxon>
        <taxon>Pterygota</taxon>
        <taxon>Neoptera</taxon>
        <taxon>Endopterygota</taxon>
        <taxon>Diptera</taxon>
        <taxon>Brachycera</taxon>
        <taxon>Muscomorpha</taxon>
        <taxon>Ephydroidea</taxon>
        <taxon>Drosophilidae</taxon>
        <taxon>Drosophila</taxon>
    </lineage>
</organism>
<evidence type="ECO:0000256" key="7">
    <source>
        <dbReference type="ARBA" id="ARBA00023054"/>
    </source>
</evidence>
<dbReference type="InterPro" id="IPR001752">
    <property type="entry name" value="Kinesin_motor_dom"/>
</dbReference>
<keyword evidence="5" id="KW-0159">Chromosome partition</keyword>
<dbReference type="STRING" id="30019.A0A0M3QTY2"/>
<dbReference type="Gene3D" id="3.40.850.10">
    <property type="entry name" value="Kinesin motor domain"/>
    <property type="match status" value="1"/>
</dbReference>
<dbReference type="Pfam" id="PF00225">
    <property type="entry name" value="Kinesin"/>
    <property type="match status" value="1"/>
</dbReference>
<keyword evidence="8 11" id="KW-0505">Motor protein</keyword>
<dbReference type="GO" id="GO:0003777">
    <property type="term" value="F:microtubule motor activity"/>
    <property type="evidence" value="ECO:0007669"/>
    <property type="project" value="InterPro"/>
</dbReference>
<accession>A0A0M3QTY2</accession>
<feature type="binding site" evidence="11">
    <location>
        <begin position="327"/>
        <end position="334"/>
    </location>
    <ligand>
        <name>ATP</name>
        <dbReference type="ChEBI" id="CHEBI:30616"/>
    </ligand>
</feature>
<keyword evidence="3" id="KW-0493">Microtubule</keyword>
<dbReference type="PROSITE" id="PS50067">
    <property type="entry name" value="KINESIN_MOTOR_2"/>
    <property type="match status" value="1"/>
</dbReference>
<keyword evidence="2" id="KW-0963">Cytoplasm</keyword>
<dbReference type="GO" id="GO:0007019">
    <property type="term" value="P:microtubule depolymerization"/>
    <property type="evidence" value="ECO:0007669"/>
    <property type="project" value="TreeGrafter"/>
</dbReference>
<dbReference type="GO" id="GO:0007018">
    <property type="term" value="P:microtubule-based movement"/>
    <property type="evidence" value="ECO:0007669"/>
    <property type="project" value="InterPro"/>
</dbReference>
<reference evidence="14 15" key="1">
    <citation type="submission" date="2015-08" db="EMBL/GenBank/DDBJ databases">
        <title>Ancestral chromatin configuration constrains chromatin evolution on differentiating sex chromosomes in Drosophila.</title>
        <authorList>
            <person name="Zhou Q."/>
            <person name="Bachtrog D."/>
        </authorList>
    </citation>
    <scope>NUCLEOTIDE SEQUENCE [LARGE SCALE GENOMIC DNA]</scope>
    <source>
        <tissue evidence="14">Whole larvae</tissue>
    </source>
</reference>
<dbReference type="EMBL" id="CP012523">
    <property type="protein sequence ID" value="ALC39679.1"/>
    <property type="molecule type" value="Genomic_DNA"/>
</dbReference>
<dbReference type="GO" id="GO:0005828">
    <property type="term" value="C:kinetochore microtubule"/>
    <property type="evidence" value="ECO:0007669"/>
    <property type="project" value="UniProtKB-ARBA"/>
</dbReference>
<keyword evidence="4 11" id="KW-0547">Nucleotide-binding</keyword>
<evidence type="ECO:0000256" key="5">
    <source>
        <dbReference type="ARBA" id="ARBA00022829"/>
    </source>
</evidence>
<dbReference type="SMART" id="SM00129">
    <property type="entry name" value="KISc"/>
    <property type="match status" value="1"/>
</dbReference>
<evidence type="ECO:0000256" key="2">
    <source>
        <dbReference type="ARBA" id="ARBA00022490"/>
    </source>
</evidence>
<keyword evidence="6 11" id="KW-0067">ATP-binding</keyword>
<evidence type="ECO:0000256" key="6">
    <source>
        <dbReference type="ARBA" id="ARBA00022840"/>
    </source>
</evidence>
<keyword evidence="7 12" id="KW-0175">Coiled coil</keyword>
<comment type="subcellular location">
    <subcellularLocation>
        <location evidence="1">Cytoplasm</location>
        <location evidence="1">Cytoskeleton</location>
        <location evidence="1">Spindle pole</location>
    </subcellularLocation>
</comment>
<dbReference type="PANTHER" id="PTHR47971">
    <property type="entry name" value="KINESIN-RELATED PROTEIN 6"/>
    <property type="match status" value="1"/>
</dbReference>
<dbReference type="GO" id="GO:0000922">
    <property type="term" value="C:spindle pole"/>
    <property type="evidence" value="ECO:0007669"/>
    <property type="project" value="UniProtKB-SubCell"/>
</dbReference>
<evidence type="ECO:0000256" key="9">
    <source>
        <dbReference type="ARBA" id="ARBA00023212"/>
    </source>
</evidence>
<gene>
    <name evidence="14" type="ORF">Dbus_chr2Lg1764</name>
</gene>
<dbReference type="GO" id="GO:0008017">
    <property type="term" value="F:microtubule binding"/>
    <property type="evidence" value="ECO:0007669"/>
    <property type="project" value="InterPro"/>
</dbReference>
<dbReference type="PANTHER" id="PTHR47971:SF8">
    <property type="entry name" value="KINESIN-LIKE PROTEIN"/>
    <property type="match status" value="1"/>
</dbReference>
<dbReference type="InterPro" id="IPR036961">
    <property type="entry name" value="Kinesin_motor_dom_sf"/>
</dbReference>
<dbReference type="OrthoDB" id="3176171at2759"/>
<dbReference type="InterPro" id="IPR027417">
    <property type="entry name" value="P-loop_NTPase"/>
</dbReference>
<keyword evidence="9" id="KW-0206">Cytoskeleton</keyword>
<dbReference type="CDD" id="cd01367">
    <property type="entry name" value="KISc_KIF2_like"/>
    <property type="match status" value="1"/>
</dbReference>
<dbReference type="AlphaFoldDB" id="A0A0M3QTY2"/>
<dbReference type="OMA" id="QNKTCMI"/>
<dbReference type="PRINTS" id="PR00380">
    <property type="entry name" value="KINESINHEAVY"/>
</dbReference>
<evidence type="ECO:0000256" key="1">
    <source>
        <dbReference type="ARBA" id="ARBA00004647"/>
    </source>
</evidence>
<evidence type="ECO:0000256" key="10">
    <source>
        <dbReference type="ARBA" id="ARBA00061030"/>
    </source>
</evidence>
<evidence type="ECO:0000313" key="15">
    <source>
        <dbReference type="Proteomes" id="UP000494163"/>
    </source>
</evidence>
<feature type="coiled-coil region" evidence="12">
    <location>
        <begin position="169"/>
        <end position="196"/>
    </location>
</feature>
<dbReference type="GO" id="GO:0005524">
    <property type="term" value="F:ATP binding"/>
    <property type="evidence" value="ECO:0007669"/>
    <property type="project" value="UniProtKB-UniRule"/>
</dbReference>
<evidence type="ECO:0000259" key="13">
    <source>
        <dbReference type="PROSITE" id="PS50067"/>
    </source>
</evidence>
<dbReference type="Proteomes" id="UP000494163">
    <property type="component" value="Chromosome 2L"/>
</dbReference>
<proteinExistence type="inferred from homology"/>
<dbReference type="InterPro" id="IPR027640">
    <property type="entry name" value="Kinesin-like_fam"/>
</dbReference>
<dbReference type="FunFam" id="3.40.850.10:FF:000012">
    <property type="entry name" value="Kinesin-like protein"/>
    <property type="match status" value="1"/>
</dbReference>
<keyword evidence="15" id="KW-1185">Reference proteome</keyword>
<evidence type="ECO:0000313" key="14">
    <source>
        <dbReference type="EMBL" id="ALC39679.1"/>
    </source>
</evidence>